<feature type="transmembrane region" description="Helical" evidence="1">
    <location>
        <begin position="108"/>
        <end position="129"/>
    </location>
</feature>
<accession>A0A0F6U0A3</accession>
<keyword evidence="1" id="KW-1133">Transmembrane helix</keyword>
<protein>
    <submittedName>
        <fullName evidence="2">Uncharacterized protein</fullName>
    </submittedName>
</protein>
<feature type="transmembrane region" description="Helical" evidence="1">
    <location>
        <begin position="69"/>
        <end position="88"/>
    </location>
</feature>
<keyword evidence="1" id="KW-0472">Membrane</keyword>
<dbReference type="HOGENOM" id="CLU_1923865_0_0_6"/>
<dbReference type="KEGG" id="cama:F384_26265"/>
<dbReference type="Proteomes" id="UP000034085">
    <property type="component" value="Plasmid"/>
</dbReference>
<name>A0A0F6U0A3_CITAM</name>
<keyword evidence="2" id="KW-0614">Plasmid</keyword>
<organism evidence="2 3">
    <name type="scientific">Citrobacter amalonaticus Y19</name>
    <dbReference type="NCBI Taxonomy" id="1261127"/>
    <lineage>
        <taxon>Bacteria</taxon>
        <taxon>Pseudomonadati</taxon>
        <taxon>Pseudomonadota</taxon>
        <taxon>Gammaproteobacteria</taxon>
        <taxon>Enterobacterales</taxon>
        <taxon>Enterobacteriaceae</taxon>
        <taxon>Citrobacter</taxon>
    </lineage>
</organism>
<evidence type="ECO:0000256" key="1">
    <source>
        <dbReference type="SAM" id="Phobius"/>
    </source>
</evidence>
<sequence>MRTPTFARGYFSLTFPIVYLLILYIPTLYLIQQEVIKIDAGHLLGPLIVSVLGLLPLSSLHFHPKKFAVIMDAVAIPTAWLVTIFGFISRATDINYQNFLADGWVNGLLFGSAIAIMITVIAGALGEFLKK</sequence>
<gene>
    <name evidence="2" type="ORF">F384_26265</name>
</gene>
<dbReference type="PATRIC" id="fig|1261127.3.peg.5448"/>
<dbReference type="RefSeq" id="WP_046498784.1">
    <property type="nucleotide sequence ID" value="NZ_CP011133.1"/>
</dbReference>
<keyword evidence="1" id="KW-0812">Transmembrane</keyword>
<reference evidence="2 3" key="1">
    <citation type="submission" date="2015-03" db="EMBL/GenBank/DDBJ databases">
        <title>Complete genome sequence of Citrobacter amalonaticus Y19.</title>
        <authorList>
            <person name="Park S."/>
        </authorList>
    </citation>
    <scope>NUCLEOTIDE SEQUENCE [LARGE SCALE GENOMIC DNA]</scope>
    <source>
        <strain evidence="2 3">Y19</strain>
        <plasmid evidence="3">Plasmid</plasmid>
    </source>
</reference>
<dbReference type="AlphaFoldDB" id="A0A0F6U0A3"/>
<dbReference type="EMBL" id="CP011133">
    <property type="protein sequence ID" value="AKE62079.1"/>
    <property type="molecule type" value="Genomic_DNA"/>
</dbReference>
<feature type="transmembrane region" description="Helical" evidence="1">
    <location>
        <begin position="43"/>
        <end position="62"/>
    </location>
</feature>
<geneLocation type="plasmid" evidence="2">
    <name>unnamed</name>
</geneLocation>
<proteinExistence type="predicted"/>
<evidence type="ECO:0000313" key="2">
    <source>
        <dbReference type="EMBL" id="AKE62079.1"/>
    </source>
</evidence>
<evidence type="ECO:0000313" key="3">
    <source>
        <dbReference type="Proteomes" id="UP000034085"/>
    </source>
</evidence>
<feature type="transmembrane region" description="Helical" evidence="1">
    <location>
        <begin position="12"/>
        <end position="31"/>
    </location>
</feature>